<feature type="region of interest" description="Disordered" evidence="1">
    <location>
        <begin position="314"/>
        <end position="377"/>
    </location>
</feature>
<comment type="caution">
    <text evidence="2">The sequence shown here is derived from an EMBL/GenBank/DDBJ whole genome shotgun (WGS) entry which is preliminary data.</text>
</comment>
<dbReference type="EMBL" id="AAXT01000001">
    <property type="protein sequence ID" value="EDO08376.1"/>
    <property type="molecule type" value="Genomic_DNA"/>
</dbReference>
<dbReference type="SUPFAM" id="SSF55277">
    <property type="entry name" value="GYF domain"/>
    <property type="match status" value="1"/>
</dbReference>
<reference evidence="3" key="3">
    <citation type="journal article" date="2021" name="Int. J. Parasitol.">
        <title>Comparative analysis of gene expression between Babesia bovis blood stages and kinetes allowed by improved genome annotation.</title>
        <authorList>
            <person name="Ueti M.W."/>
            <person name="Johnson W.C."/>
            <person name="Kappmeyer L.S."/>
            <person name="Herndon D.R."/>
            <person name="Mousel M.R."/>
            <person name="Reif K.E."/>
            <person name="Taus N.S."/>
            <person name="Ifeonu O.O."/>
            <person name="Silva J.C."/>
            <person name="Suarez C.E."/>
            <person name="Brayton K.A."/>
        </authorList>
    </citation>
    <scope>NUCLEOTIDE SEQUENCE [LARGE SCALE GENOMIC DNA]</scope>
</reference>
<dbReference type="AlphaFoldDB" id="A7AP92"/>
<keyword evidence="3" id="KW-1185">Reference proteome</keyword>
<feature type="compositionally biased region" description="Polar residues" evidence="1">
    <location>
        <begin position="350"/>
        <end position="376"/>
    </location>
</feature>
<dbReference type="VEuPathDB" id="PiroplasmaDB:BBOV_III008160"/>
<sequence>MNDEESPVCCYKRKKALEKMLEWYYKDPRGYTYGPVDTFRVVYFIYSNYFEETTPFAPCSHGRMTQSGFQRLKMHLPLLQKDFLDNCDEVFACSHYMDRLVQGPETTDTSIPCLPVSPRRSTSSNVIHIPGLGSNIEPKSSVEAVNASDNRSYMHRSRSQSPGYHRSKSSSAVTIRTMTPDYPYPSSEGEGQEDVIYHSITPALHQLSIATMEAPNSDNYSRNYESAYSDEHVSTVHEQLHADVAIPVRLTSMPAESSNNGMLSEEHVILRDYQTAVSFDKDFPTLNFTHSYATPDATPVDNKEESVQIFLLDPKSSGSDESADIPDVTKGLPTSTYYTMNDSDIDSKINESQQPVGNDTSNTEIPSKSEGNSLFQLSRDDTYQDVANYSIDAARDHSLGYVVRNHVNNRDNIMPDGGYTTEEASIDHLELIRRKAVSMTGAQNKHNRIMLNNRSADNVGCNAEKNIHHGNYNLMHISQNSLGDLDQQPYIPGSNLDEHNIFQTDVPAGHNVVRNVKEYPRLMTPLPVPKRHTNFERTSQHTATFPLSIDETPIKSASYDPVNDRNYYQTTLTPIALPTPKMSDVNANPLSSLRRQILKAEPMNIYEHPGDTQLNRWQSHHPGAPNDLESNTQFVKQNRWHSDAEGVLLQPHYKPGLQSSMGIPTRAKITTQLYSNSSTNIADEQSNNAMLQAQQMLIKQRLQSNLRETQAHLSRIASRKVSHLFSSSQGDLYVSQQRHST</sequence>
<reference evidence="2 3" key="1">
    <citation type="journal article" date="2007" name="PLoS Pathog.">
        <title>Genome sequence of Babesia bovis and comparative analysis of apicomplexan hemoprotozoa.</title>
        <authorList>
            <person name="Brayton K.A."/>
            <person name="Lau A.O.T."/>
            <person name="Herndon D.R."/>
            <person name="Hannick L."/>
            <person name="Kappmeyer L.S."/>
            <person name="Berens S.J."/>
            <person name="Bidwell S.L."/>
            <person name="Brown W.C."/>
            <person name="Crabtree J."/>
            <person name="Fadrosh D."/>
            <person name="Feldblum T."/>
            <person name="Forberger H.A."/>
            <person name="Haas B.J."/>
            <person name="Howell J.M."/>
            <person name="Khouri H."/>
            <person name="Koo H."/>
            <person name="Mann D.J."/>
            <person name="Norimine J."/>
            <person name="Paulsen I.T."/>
            <person name="Radune D."/>
            <person name="Ren Q."/>
            <person name="Smith R.K. Jr."/>
            <person name="Suarez C.E."/>
            <person name="White O."/>
            <person name="Wortman J.R."/>
            <person name="Knowles D.P. Jr."/>
            <person name="McElwain T.F."/>
            <person name="Nene V.M."/>
        </authorList>
    </citation>
    <scope>NUCLEOTIDE SEQUENCE [LARGE SCALE GENOMIC DNA]</scope>
    <source>
        <strain evidence="2">T2Bo</strain>
    </source>
</reference>
<name>A7AP92_BABBO</name>
<feature type="compositionally biased region" description="Polar residues" evidence="1">
    <location>
        <begin position="332"/>
        <end position="342"/>
    </location>
</feature>
<organism evidence="2 3">
    <name type="scientific">Babesia bovis</name>
    <dbReference type="NCBI Taxonomy" id="5865"/>
    <lineage>
        <taxon>Eukaryota</taxon>
        <taxon>Sar</taxon>
        <taxon>Alveolata</taxon>
        <taxon>Apicomplexa</taxon>
        <taxon>Aconoidasida</taxon>
        <taxon>Piroplasmida</taxon>
        <taxon>Babesiidae</taxon>
        <taxon>Babesia</taxon>
    </lineage>
</organism>
<evidence type="ECO:0000313" key="3">
    <source>
        <dbReference type="Proteomes" id="UP000002173"/>
    </source>
</evidence>
<reference evidence="3" key="2">
    <citation type="journal article" date="2020" name="Data Brief">
        <title>Transcriptome dataset of Babesia bovis life stages within vertebrate and invertebrate hosts.</title>
        <authorList>
            <person name="Ueti M.W."/>
            <person name="Johnson W.C."/>
            <person name="Kappmeyer L.S."/>
            <person name="Herndon D.R."/>
            <person name="Mousel M.R."/>
            <person name="Reif K.E."/>
            <person name="Taus N.S."/>
            <person name="Ifeonu O.O."/>
            <person name="Silva J.C."/>
            <person name="Suarez C.E."/>
            <person name="Brayton K.A."/>
        </authorList>
    </citation>
    <scope>NUCLEOTIDE SEQUENCE [LARGE SCALE GENOMIC DNA]</scope>
</reference>
<proteinExistence type="predicted"/>
<dbReference type="KEGG" id="bbo:BBOV_III008160"/>
<dbReference type="RefSeq" id="XP_001611944.1">
    <property type="nucleotide sequence ID" value="XM_001611894.1"/>
</dbReference>
<dbReference type="GeneID" id="5480196"/>
<dbReference type="Proteomes" id="UP000002173">
    <property type="component" value="Unassembled WGS sequence"/>
</dbReference>
<dbReference type="eggNOG" id="ENOG502TNC5">
    <property type="taxonomic scope" value="Eukaryota"/>
</dbReference>
<dbReference type="InParanoid" id="A7AP92"/>
<feature type="region of interest" description="Disordered" evidence="1">
    <location>
        <begin position="154"/>
        <end position="190"/>
    </location>
</feature>
<accession>A7AP92</accession>
<protein>
    <recommendedName>
        <fullName evidence="4">GYF domain-containing protein</fullName>
    </recommendedName>
</protein>
<evidence type="ECO:0000313" key="2">
    <source>
        <dbReference type="EMBL" id="EDO08376.1"/>
    </source>
</evidence>
<evidence type="ECO:0000256" key="1">
    <source>
        <dbReference type="SAM" id="MobiDB-lite"/>
    </source>
</evidence>
<evidence type="ECO:0008006" key="4">
    <source>
        <dbReference type="Google" id="ProtNLM"/>
    </source>
</evidence>
<gene>
    <name evidence="2" type="ORF">BBOV_III008160</name>
</gene>
<dbReference type="InterPro" id="IPR035445">
    <property type="entry name" value="GYF-like_dom_sf"/>
</dbReference>